<evidence type="ECO:0000256" key="3">
    <source>
        <dbReference type="ARBA" id="ARBA00022917"/>
    </source>
</evidence>
<dbReference type="GO" id="GO:0003743">
    <property type="term" value="F:translation initiation factor activity"/>
    <property type="evidence" value="ECO:0007669"/>
    <property type="project" value="UniProtKB-KW"/>
</dbReference>
<dbReference type="InterPro" id="IPR000649">
    <property type="entry name" value="IF-2B-related"/>
</dbReference>
<keyword evidence="2" id="KW-0396">Initiation factor</keyword>
<protein>
    <submittedName>
        <fullName evidence="4">Uncharacterized protein</fullName>
    </submittedName>
</protein>
<proteinExistence type="inferred from homology"/>
<keyword evidence="3" id="KW-0648">Protein biosynthesis</keyword>
<dbReference type="PANTHER" id="PTHR45860">
    <property type="entry name" value="TRANSLATION INITIATION FACTOR EIF-2B SUBUNIT ALPHA"/>
    <property type="match status" value="1"/>
</dbReference>
<dbReference type="InterPro" id="IPR037171">
    <property type="entry name" value="NagB/RpiA_transferase-like"/>
</dbReference>
<dbReference type="AlphaFoldDB" id="X1JRA0"/>
<accession>X1JRA0</accession>
<sequence length="299" mass="33691">MKIDVMSEIERGIEEIRADRLHGASQLSRQALEVLKLVIEKGSDTKDDFLEGLKNVGDRLIKVRPSMAPIANLVASLVYEVFQASKEKKLHSLRNLAYSKTEELERSSKISLEKAAAQGAGIIEDNDKIMTCSYSSTIKEVFRTVSECEKKVRVWILESKDKDKSYGKIMADELCQQRIFARLVPDIAIKDYITEVRKVLVGADSVLRDGSLINGLPTYELALAAKGKLPFYVVCETLKFNPRVSSMQVKSEEGFDLIPPELITGIITEAGTFKPENLAPRMKELDRYFGVFRTFFTNR</sequence>
<evidence type="ECO:0000256" key="1">
    <source>
        <dbReference type="ARBA" id="ARBA00007251"/>
    </source>
</evidence>
<dbReference type="InterPro" id="IPR051501">
    <property type="entry name" value="eIF2B_alpha/beta/delta"/>
</dbReference>
<gene>
    <name evidence="4" type="ORF">S06H3_04247</name>
</gene>
<name>X1JRA0_9ZZZZ</name>
<evidence type="ECO:0000256" key="2">
    <source>
        <dbReference type="ARBA" id="ARBA00022540"/>
    </source>
</evidence>
<dbReference type="PANTHER" id="PTHR45860:SF1">
    <property type="entry name" value="TRANSLATION INITIATION FACTOR EIF-2B SUBUNIT ALPHA"/>
    <property type="match status" value="1"/>
</dbReference>
<organism evidence="4">
    <name type="scientific">marine sediment metagenome</name>
    <dbReference type="NCBI Taxonomy" id="412755"/>
    <lineage>
        <taxon>unclassified sequences</taxon>
        <taxon>metagenomes</taxon>
        <taxon>ecological metagenomes</taxon>
    </lineage>
</organism>
<dbReference type="Gene3D" id="1.20.120.420">
    <property type="entry name" value="translation initiation factor eif-2b, domain 1"/>
    <property type="match status" value="1"/>
</dbReference>
<comment type="caution">
    <text evidence="4">The sequence shown here is derived from an EMBL/GenBank/DDBJ whole genome shotgun (WGS) entry which is preliminary data.</text>
</comment>
<comment type="similarity">
    <text evidence="1">Belongs to the eIF-2B alpha/beta/delta subunits family.</text>
</comment>
<dbReference type="SUPFAM" id="SSF100950">
    <property type="entry name" value="NagB/RpiA/CoA transferase-like"/>
    <property type="match status" value="1"/>
</dbReference>
<evidence type="ECO:0000313" key="4">
    <source>
        <dbReference type="EMBL" id="GAH96582.1"/>
    </source>
</evidence>
<reference evidence="4" key="1">
    <citation type="journal article" date="2014" name="Front. Microbiol.">
        <title>High frequency of phylogenetically diverse reductive dehalogenase-homologous genes in deep subseafloor sedimentary metagenomes.</title>
        <authorList>
            <person name="Kawai M."/>
            <person name="Futagami T."/>
            <person name="Toyoda A."/>
            <person name="Takaki Y."/>
            <person name="Nishi S."/>
            <person name="Hori S."/>
            <person name="Arai W."/>
            <person name="Tsubouchi T."/>
            <person name="Morono Y."/>
            <person name="Uchiyama I."/>
            <person name="Ito T."/>
            <person name="Fujiyama A."/>
            <person name="Inagaki F."/>
            <person name="Takami H."/>
        </authorList>
    </citation>
    <scope>NUCLEOTIDE SEQUENCE</scope>
    <source>
        <strain evidence="4">Expedition CK06-06</strain>
    </source>
</reference>
<dbReference type="Pfam" id="PF01008">
    <property type="entry name" value="IF-2B"/>
    <property type="match status" value="1"/>
</dbReference>
<dbReference type="Gene3D" id="3.40.50.10470">
    <property type="entry name" value="Translation initiation factor eif-2b, domain 2"/>
    <property type="match status" value="1"/>
</dbReference>
<dbReference type="EMBL" id="BARV01001469">
    <property type="protein sequence ID" value="GAH96582.1"/>
    <property type="molecule type" value="Genomic_DNA"/>
</dbReference>
<dbReference type="InterPro" id="IPR027363">
    <property type="entry name" value="M1Pi_N"/>
</dbReference>
<dbReference type="InterPro" id="IPR042529">
    <property type="entry name" value="IF_2B-like_C"/>
</dbReference>